<dbReference type="Pfam" id="PF22458">
    <property type="entry name" value="RsmF-B_ferredox"/>
    <property type="match status" value="1"/>
</dbReference>
<keyword evidence="9" id="KW-0694">RNA-binding</keyword>
<dbReference type="Gene3D" id="3.30.70.1170">
    <property type="entry name" value="Sun protein, domain 3"/>
    <property type="match status" value="1"/>
</dbReference>
<reference evidence="14" key="1">
    <citation type="submission" date="2018-06" db="EMBL/GenBank/DDBJ databases">
        <authorList>
            <person name="Zhirakovskaya E."/>
        </authorList>
    </citation>
    <scope>NUCLEOTIDE SEQUENCE</scope>
</reference>
<dbReference type="InterPro" id="IPR001678">
    <property type="entry name" value="MeTrfase_RsmB-F_NOP2_dom"/>
</dbReference>
<evidence type="ECO:0000313" key="14">
    <source>
        <dbReference type="EMBL" id="VAW53433.1"/>
    </source>
</evidence>
<dbReference type="SUPFAM" id="SSF53335">
    <property type="entry name" value="S-adenosyl-L-methionine-dependent methyltransferases"/>
    <property type="match status" value="1"/>
</dbReference>
<dbReference type="EC" id="2.1.1.176" evidence="3"/>
<dbReference type="CDD" id="cd02440">
    <property type="entry name" value="AdoMet_MTases"/>
    <property type="match status" value="1"/>
</dbReference>
<dbReference type="Gene3D" id="3.40.50.150">
    <property type="entry name" value="Vaccinia Virus protein VP39"/>
    <property type="match status" value="1"/>
</dbReference>
<dbReference type="Gene3D" id="1.10.287.730">
    <property type="entry name" value="Helix hairpin bin"/>
    <property type="match status" value="1"/>
</dbReference>
<keyword evidence="8" id="KW-0949">S-adenosyl-L-methionine</keyword>
<evidence type="ECO:0000256" key="9">
    <source>
        <dbReference type="ARBA" id="ARBA00022884"/>
    </source>
</evidence>
<dbReference type="GO" id="GO:0009383">
    <property type="term" value="F:rRNA (cytosine-C5-)-methyltransferase activity"/>
    <property type="evidence" value="ECO:0007669"/>
    <property type="project" value="TreeGrafter"/>
</dbReference>
<dbReference type="NCBIfam" id="TIGR00563">
    <property type="entry name" value="rsmB"/>
    <property type="match status" value="1"/>
</dbReference>
<dbReference type="PANTHER" id="PTHR22807">
    <property type="entry name" value="NOP2 YEAST -RELATED NOL1/NOP2/FMU SUN DOMAIN-CONTAINING"/>
    <property type="match status" value="1"/>
</dbReference>
<proteinExistence type="predicted"/>
<gene>
    <name evidence="14" type="ORF">MNBD_GAMMA05-370</name>
</gene>
<dbReference type="InterPro" id="IPR006027">
    <property type="entry name" value="NusB_RsmB_TIM44"/>
</dbReference>
<dbReference type="GO" id="GO:0070475">
    <property type="term" value="P:rRNA base methylation"/>
    <property type="evidence" value="ECO:0007669"/>
    <property type="project" value="TreeGrafter"/>
</dbReference>
<feature type="domain" description="SAM-dependent MTase RsmB/NOP-type" evidence="13">
    <location>
        <begin position="172"/>
        <end position="448"/>
    </location>
</feature>
<dbReference type="NCBIfam" id="NF011494">
    <property type="entry name" value="PRK14902.1"/>
    <property type="match status" value="1"/>
</dbReference>
<keyword evidence="5" id="KW-0698">rRNA processing</keyword>
<evidence type="ECO:0000256" key="11">
    <source>
        <dbReference type="ARBA" id="ARBA00031088"/>
    </source>
</evidence>
<dbReference type="InterPro" id="IPR023267">
    <property type="entry name" value="RCMT"/>
</dbReference>
<dbReference type="GO" id="GO:0005829">
    <property type="term" value="C:cytosol"/>
    <property type="evidence" value="ECO:0007669"/>
    <property type="project" value="TreeGrafter"/>
</dbReference>
<name>A0A3B0WM69_9ZZZZ</name>
<dbReference type="SUPFAM" id="SSF48013">
    <property type="entry name" value="NusB-like"/>
    <property type="match status" value="1"/>
</dbReference>
<evidence type="ECO:0000256" key="6">
    <source>
        <dbReference type="ARBA" id="ARBA00022603"/>
    </source>
</evidence>
<dbReference type="InterPro" id="IPR054728">
    <property type="entry name" value="RsmB-like_ferredoxin"/>
</dbReference>
<comment type="catalytic activity">
    <reaction evidence="12">
        <text>cytidine(967) in 16S rRNA + S-adenosyl-L-methionine = 5-methylcytidine(967) in 16S rRNA + S-adenosyl-L-homocysteine + H(+)</text>
        <dbReference type="Rhea" id="RHEA:42748"/>
        <dbReference type="Rhea" id="RHEA-COMP:10219"/>
        <dbReference type="Rhea" id="RHEA-COMP:10220"/>
        <dbReference type="ChEBI" id="CHEBI:15378"/>
        <dbReference type="ChEBI" id="CHEBI:57856"/>
        <dbReference type="ChEBI" id="CHEBI:59789"/>
        <dbReference type="ChEBI" id="CHEBI:74483"/>
        <dbReference type="ChEBI" id="CHEBI:82748"/>
        <dbReference type="EC" id="2.1.1.176"/>
    </reaction>
</comment>
<dbReference type="Gene3D" id="1.10.940.10">
    <property type="entry name" value="NusB-like"/>
    <property type="match status" value="1"/>
</dbReference>
<organism evidence="14">
    <name type="scientific">hydrothermal vent metagenome</name>
    <dbReference type="NCBI Taxonomy" id="652676"/>
    <lineage>
        <taxon>unclassified sequences</taxon>
        <taxon>metagenomes</taxon>
        <taxon>ecological metagenomes</taxon>
    </lineage>
</organism>
<comment type="subcellular location">
    <subcellularLocation>
        <location evidence="2">Cytoplasm</location>
    </subcellularLocation>
</comment>
<dbReference type="Pfam" id="PF01029">
    <property type="entry name" value="NusB"/>
    <property type="match status" value="1"/>
</dbReference>
<keyword evidence="7 14" id="KW-0808">Transferase</keyword>
<dbReference type="InterPro" id="IPR029063">
    <property type="entry name" value="SAM-dependent_MTases_sf"/>
</dbReference>
<dbReference type="GO" id="GO:0003723">
    <property type="term" value="F:RNA binding"/>
    <property type="evidence" value="ECO:0007669"/>
    <property type="project" value="UniProtKB-KW"/>
</dbReference>
<dbReference type="Pfam" id="PF01189">
    <property type="entry name" value="Methyltr_RsmB-F"/>
    <property type="match status" value="1"/>
</dbReference>
<evidence type="ECO:0000259" key="13">
    <source>
        <dbReference type="PROSITE" id="PS51686"/>
    </source>
</evidence>
<evidence type="ECO:0000256" key="1">
    <source>
        <dbReference type="ARBA" id="ARBA00002724"/>
    </source>
</evidence>
<dbReference type="PANTHER" id="PTHR22807:SF61">
    <property type="entry name" value="NOL1_NOP2_SUN FAMILY PROTEIN _ ANTITERMINATION NUSB DOMAIN-CONTAINING PROTEIN"/>
    <property type="match status" value="1"/>
</dbReference>
<dbReference type="FunFam" id="3.40.50.150:FF:000022">
    <property type="entry name" value="Ribosomal RNA small subunit methyltransferase B"/>
    <property type="match status" value="1"/>
</dbReference>
<dbReference type="PRINTS" id="PR02008">
    <property type="entry name" value="RCMTFAMILY"/>
</dbReference>
<dbReference type="EMBL" id="UOFE01000034">
    <property type="protein sequence ID" value="VAW53433.1"/>
    <property type="molecule type" value="Genomic_DNA"/>
</dbReference>
<dbReference type="PROSITE" id="PS51686">
    <property type="entry name" value="SAM_MT_RSMB_NOP"/>
    <property type="match status" value="1"/>
</dbReference>
<evidence type="ECO:0000256" key="10">
    <source>
        <dbReference type="ARBA" id="ARBA00030399"/>
    </source>
</evidence>
<evidence type="ECO:0000256" key="5">
    <source>
        <dbReference type="ARBA" id="ARBA00022552"/>
    </source>
</evidence>
<comment type="function">
    <text evidence="1">Specifically methylates the cytosine at position 967 (m5C967) of 16S rRNA.</text>
</comment>
<evidence type="ECO:0000256" key="7">
    <source>
        <dbReference type="ARBA" id="ARBA00022679"/>
    </source>
</evidence>
<protein>
    <recommendedName>
        <fullName evidence="3">16S rRNA (cytosine(967)-C(5))-methyltransferase</fullName>
        <ecNumber evidence="3">2.1.1.176</ecNumber>
    </recommendedName>
    <alternativeName>
        <fullName evidence="10">16S rRNA m5C967 methyltransferase</fullName>
    </alternativeName>
    <alternativeName>
        <fullName evidence="11">rRNA (cytosine-C(5)-)-methyltransferase RsmB</fullName>
    </alternativeName>
</protein>
<sequence length="452" mass="51205">MNKKNKQGKAKVSVARQAALKTLKQVFSGQSLSAIQARTIDSLEDKRDRGLANEIVNGVLRWRWQLEFFTSKLLAKALKKKDIDVQLILLMALYELKECRTPDYAIINDAVELSRKVGKKWAAGLVNAVLRRFTREKEVLVESMRDGQAIYSHPRWILEKVKADWPKNWQQILDANNQRPAFWLRVNQKQYQSEDYQKLLTENDIESQISAFPNQVAASALKLSQGLDVRTLPGFADGAVSVQDVGAQLAAELLEVSGSKQVLDLCAAPGGKTCHLLERYDEIEKVIAVEIEESRVARVSENLQRLQFESRVELIVSDASEYQEWWSGEKFERILIDAPCSASGVIRRHPDIKTLRRESDITSLVEVQASILNAAWQMLAPGGELLYVTCSIFKDENQNQIQAFLSHNNNATETKIDADWGQVCEYGRQLLPGEFDADGFYYCRLKKLSAEK</sequence>
<evidence type="ECO:0000256" key="3">
    <source>
        <dbReference type="ARBA" id="ARBA00012140"/>
    </source>
</evidence>
<dbReference type="AlphaFoldDB" id="A0A3B0WM69"/>
<accession>A0A3B0WM69</accession>
<evidence type="ECO:0000256" key="12">
    <source>
        <dbReference type="ARBA" id="ARBA00047283"/>
    </source>
</evidence>
<evidence type="ECO:0000256" key="2">
    <source>
        <dbReference type="ARBA" id="ARBA00004496"/>
    </source>
</evidence>
<dbReference type="InterPro" id="IPR035926">
    <property type="entry name" value="NusB-like_sf"/>
</dbReference>
<evidence type="ECO:0000256" key="4">
    <source>
        <dbReference type="ARBA" id="ARBA00022490"/>
    </source>
</evidence>
<dbReference type="InterPro" id="IPR004573">
    <property type="entry name" value="rRNA_ssu_MeTfrase_B"/>
</dbReference>
<dbReference type="InterPro" id="IPR049560">
    <property type="entry name" value="MeTrfase_RsmB-F_NOP2_cat"/>
</dbReference>
<keyword evidence="6 14" id="KW-0489">Methyltransferase</keyword>
<keyword evidence="4" id="KW-0963">Cytoplasm</keyword>
<dbReference type="NCBIfam" id="NF008149">
    <property type="entry name" value="PRK10901.1"/>
    <property type="match status" value="1"/>
</dbReference>
<evidence type="ECO:0000256" key="8">
    <source>
        <dbReference type="ARBA" id="ARBA00022691"/>
    </source>
</evidence>
<dbReference type="GO" id="GO:0006355">
    <property type="term" value="P:regulation of DNA-templated transcription"/>
    <property type="evidence" value="ECO:0007669"/>
    <property type="project" value="InterPro"/>
</dbReference>